<sequence length="360" mass="40871">MRVAIIHYWLVNVRGGEKVIESLCELFPQADIFTHVYNPDNFKNSIISQHNVQTSFISGLPKAKTKYQSYLPLMPMALEELDLSGYDLVISSESGPAKGVIVPPGVPHICYCHSPMRYAWDMYHDYKQNAGWLKRKLMTPLMHYIRRWDQLSAQQVTHYIANSSFVAKRISSYYGKQAEVIHPPVSVDDFEVSENTDEYYLMLGQLVAYKKADLAVRAFNESGKKLIIVGEGEQLDELRKQANSNIQLLGRQPFSEIKRYLSNCKALIFPGVEDFGIVPVEAMACGKPVIAYAKGGALETVVDGKTGLYFHEQTEKALNEAIEKLEDEVEFTSREIRNHAESFSKEIFKQNIQSAIKNFI</sequence>
<accession>A0A2U3BCN4</accession>
<dbReference type="PANTHER" id="PTHR45947">
    <property type="entry name" value="SULFOQUINOVOSYL TRANSFERASE SQD2"/>
    <property type="match status" value="1"/>
</dbReference>
<dbReference type="PANTHER" id="PTHR45947:SF3">
    <property type="entry name" value="SULFOQUINOVOSYL TRANSFERASE SQD2"/>
    <property type="match status" value="1"/>
</dbReference>
<reference evidence="4 5" key="1">
    <citation type="submission" date="2018-05" db="EMBL/GenBank/DDBJ databases">
        <title>Vibrio limimaris sp. nov., isolated from marine sediment.</title>
        <authorList>
            <person name="Li C.-M."/>
        </authorList>
    </citation>
    <scope>NUCLEOTIDE SEQUENCE [LARGE SCALE GENOMIC DNA]</scope>
    <source>
        <strain evidence="4 5">E4404</strain>
    </source>
</reference>
<gene>
    <name evidence="4" type="ORF">DI392_05445</name>
</gene>
<dbReference type="Gene3D" id="3.40.50.2000">
    <property type="entry name" value="Glycogen Phosphorylase B"/>
    <property type="match status" value="2"/>
</dbReference>
<feature type="domain" description="Glycosyl transferase family 1" evidence="2">
    <location>
        <begin position="193"/>
        <end position="332"/>
    </location>
</feature>
<dbReference type="InterPro" id="IPR028098">
    <property type="entry name" value="Glyco_trans_4-like_N"/>
</dbReference>
<dbReference type="SUPFAM" id="SSF53756">
    <property type="entry name" value="UDP-Glycosyltransferase/glycogen phosphorylase"/>
    <property type="match status" value="1"/>
</dbReference>
<comment type="caution">
    <text evidence="4">The sequence shown here is derived from an EMBL/GenBank/DDBJ whole genome shotgun (WGS) entry which is preliminary data.</text>
</comment>
<protein>
    <submittedName>
        <fullName evidence="4">Glycosyl transferase</fullName>
    </submittedName>
</protein>
<dbReference type="OrthoDB" id="9801609at2"/>
<keyword evidence="1" id="KW-0175">Coiled coil</keyword>
<dbReference type="AlphaFoldDB" id="A0A2U3BCN4"/>
<keyword evidence="5" id="KW-1185">Reference proteome</keyword>
<evidence type="ECO:0000259" key="3">
    <source>
        <dbReference type="Pfam" id="PF13439"/>
    </source>
</evidence>
<evidence type="ECO:0000313" key="5">
    <source>
        <dbReference type="Proteomes" id="UP000245362"/>
    </source>
</evidence>
<dbReference type="GO" id="GO:0016757">
    <property type="term" value="F:glycosyltransferase activity"/>
    <property type="evidence" value="ECO:0007669"/>
    <property type="project" value="InterPro"/>
</dbReference>
<organism evidence="4 5">
    <name type="scientific">Vibrio albus</name>
    <dbReference type="NCBI Taxonomy" id="2200953"/>
    <lineage>
        <taxon>Bacteria</taxon>
        <taxon>Pseudomonadati</taxon>
        <taxon>Pseudomonadota</taxon>
        <taxon>Gammaproteobacteria</taxon>
        <taxon>Vibrionales</taxon>
        <taxon>Vibrionaceae</taxon>
        <taxon>Vibrio</taxon>
    </lineage>
</organism>
<name>A0A2U3BCN4_9VIBR</name>
<feature type="domain" description="Glycosyltransferase subfamily 4-like N-terminal" evidence="3">
    <location>
        <begin position="14"/>
        <end position="188"/>
    </location>
</feature>
<dbReference type="InterPro" id="IPR001296">
    <property type="entry name" value="Glyco_trans_1"/>
</dbReference>
<dbReference type="Pfam" id="PF00534">
    <property type="entry name" value="Glycos_transf_1"/>
    <property type="match status" value="1"/>
</dbReference>
<evidence type="ECO:0000259" key="2">
    <source>
        <dbReference type="Pfam" id="PF00534"/>
    </source>
</evidence>
<proteinExistence type="predicted"/>
<dbReference type="Proteomes" id="UP000245362">
    <property type="component" value="Unassembled WGS sequence"/>
</dbReference>
<feature type="coiled-coil region" evidence="1">
    <location>
        <begin position="308"/>
        <end position="342"/>
    </location>
</feature>
<dbReference type="CDD" id="cd03804">
    <property type="entry name" value="GT4_WbaZ-like"/>
    <property type="match status" value="1"/>
</dbReference>
<dbReference type="Pfam" id="PF13439">
    <property type="entry name" value="Glyco_transf_4"/>
    <property type="match status" value="1"/>
</dbReference>
<evidence type="ECO:0000313" key="4">
    <source>
        <dbReference type="EMBL" id="PWI34551.1"/>
    </source>
</evidence>
<keyword evidence="4" id="KW-0808">Transferase</keyword>
<dbReference type="EMBL" id="QFWT01000002">
    <property type="protein sequence ID" value="PWI34551.1"/>
    <property type="molecule type" value="Genomic_DNA"/>
</dbReference>
<dbReference type="InterPro" id="IPR050194">
    <property type="entry name" value="Glycosyltransferase_grp1"/>
</dbReference>
<dbReference type="RefSeq" id="WP_109318887.1">
    <property type="nucleotide sequence ID" value="NZ_QFWT01000002.1"/>
</dbReference>
<evidence type="ECO:0000256" key="1">
    <source>
        <dbReference type="SAM" id="Coils"/>
    </source>
</evidence>